<evidence type="ECO:0000256" key="4">
    <source>
        <dbReference type="ARBA" id="ARBA00023004"/>
    </source>
</evidence>
<dbReference type="InterPro" id="IPR002401">
    <property type="entry name" value="Cyt_P450_E_grp-I"/>
</dbReference>
<evidence type="ECO:0000256" key="2">
    <source>
        <dbReference type="ARBA" id="ARBA00022723"/>
    </source>
</evidence>
<dbReference type="InterPro" id="IPR036396">
    <property type="entry name" value="Cyt_P450_sf"/>
</dbReference>
<evidence type="ECO:0008006" key="8">
    <source>
        <dbReference type="Google" id="ProtNLM"/>
    </source>
</evidence>
<protein>
    <recommendedName>
        <fullName evidence="8">Cytochrome P450</fullName>
    </recommendedName>
</protein>
<keyword evidence="5" id="KW-0349">Heme</keyword>
<evidence type="ECO:0000256" key="1">
    <source>
        <dbReference type="ARBA" id="ARBA00010617"/>
    </source>
</evidence>
<evidence type="ECO:0000313" key="6">
    <source>
        <dbReference type="EMBL" id="KAG0279544.1"/>
    </source>
</evidence>
<dbReference type="PRINTS" id="PR00385">
    <property type="entry name" value="P450"/>
</dbReference>
<dbReference type="InterPro" id="IPR001128">
    <property type="entry name" value="Cyt_P450"/>
</dbReference>
<comment type="similarity">
    <text evidence="1 5">Belongs to the cytochrome P450 family.</text>
</comment>
<dbReference type="EMBL" id="JAAAIM010001343">
    <property type="protein sequence ID" value="KAG0279544.1"/>
    <property type="molecule type" value="Genomic_DNA"/>
</dbReference>
<name>A0ABQ7JLT4_9FUNG</name>
<dbReference type="Proteomes" id="UP001194696">
    <property type="component" value="Unassembled WGS sequence"/>
</dbReference>
<proteinExistence type="inferred from homology"/>
<dbReference type="Gene3D" id="1.10.630.10">
    <property type="entry name" value="Cytochrome P450"/>
    <property type="match status" value="1"/>
</dbReference>
<dbReference type="SUPFAM" id="SSF48264">
    <property type="entry name" value="Cytochrome P450"/>
    <property type="match status" value="1"/>
</dbReference>
<keyword evidence="5" id="KW-0503">Monooxygenase</keyword>
<accession>A0ABQ7JLT4</accession>
<comment type="caution">
    <text evidence="6">The sequence shown here is derived from an EMBL/GenBank/DDBJ whole genome shotgun (WGS) entry which is preliminary data.</text>
</comment>
<keyword evidence="7" id="KW-1185">Reference proteome</keyword>
<keyword evidence="3 5" id="KW-0560">Oxidoreductase</keyword>
<sequence length="523" mass="58997">MALYKYFQLIQQITRTSPLAPSNKLRLILAIIALLTYKYRSHAIGTRRRDDLIEPKGAIPFFGHMFLMASIPGTKLHDAFVKNYRELGPIWSISLPGIGRIIEGDTPEMVEHVNKTNFGAYEKGKHFTAIYADLLGKGIVLADGEEWKTQRKQTAQVLNVKLFREYSSEMLYKETQKAIDHLDKAAESGSVVDFQGLMHAFALDSFGSVLFGESLGCMENIGGNVPFADAVSDLLSITSDRVVDPIWRLREAVTKVGTKVRQNKVVLRQYIHRIIAKHREQDWSDSDKKKDLLMLFIEATDSEGKPYSDQLIVDIMLNLVVGGRDTTAEGISWMMYLLHRESSDPAILKTLLTEVDEVLGDDLPTYEAHKKLKFAEACLYETLRMFPALPRNMRRCMQDDIFPDGTKIYAGDYFTWSPYTMGRSERIWGPDVETFKPSRWLAGEKSASLSKFNPFHFGPRQCVGQGFAILQAVTIMALILKNFEVTLVEPGKLPAYGVGTTLPMADGLPIRVARRTREVLDKA</sequence>
<evidence type="ECO:0000256" key="3">
    <source>
        <dbReference type="ARBA" id="ARBA00023002"/>
    </source>
</evidence>
<organism evidence="6 7">
    <name type="scientific">Linnemannia gamsii</name>
    <dbReference type="NCBI Taxonomy" id="64522"/>
    <lineage>
        <taxon>Eukaryota</taxon>
        <taxon>Fungi</taxon>
        <taxon>Fungi incertae sedis</taxon>
        <taxon>Mucoromycota</taxon>
        <taxon>Mortierellomycotina</taxon>
        <taxon>Mortierellomycetes</taxon>
        <taxon>Mortierellales</taxon>
        <taxon>Mortierellaceae</taxon>
        <taxon>Linnemannia</taxon>
    </lineage>
</organism>
<evidence type="ECO:0000313" key="7">
    <source>
        <dbReference type="Proteomes" id="UP001194696"/>
    </source>
</evidence>
<dbReference type="PANTHER" id="PTHR24296">
    <property type="entry name" value="CYTOCHROME P450"/>
    <property type="match status" value="1"/>
</dbReference>
<dbReference type="PRINTS" id="PR00463">
    <property type="entry name" value="EP450I"/>
</dbReference>
<dbReference type="InterPro" id="IPR017972">
    <property type="entry name" value="Cyt_P450_CS"/>
</dbReference>
<keyword evidence="4 5" id="KW-0408">Iron</keyword>
<dbReference type="PROSITE" id="PS00086">
    <property type="entry name" value="CYTOCHROME_P450"/>
    <property type="match status" value="1"/>
</dbReference>
<gene>
    <name evidence="6" type="ORF">BGZ96_001931</name>
</gene>
<reference evidence="6 7" key="1">
    <citation type="journal article" date="2020" name="Fungal Divers.">
        <title>Resolving the Mortierellaceae phylogeny through synthesis of multi-gene phylogenetics and phylogenomics.</title>
        <authorList>
            <person name="Vandepol N."/>
            <person name="Liber J."/>
            <person name="Desiro A."/>
            <person name="Na H."/>
            <person name="Kennedy M."/>
            <person name="Barry K."/>
            <person name="Grigoriev I.V."/>
            <person name="Miller A.N."/>
            <person name="O'Donnell K."/>
            <person name="Stajich J.E."/>
            <person name="Bonito G."/>
        </authorList>
    </citation>
    <scope>NUCLEOTIDE SEQUENCE [LARGE SCALE GENOMIC DNA]</scope>
    <source>
        <strain evidence="6 7">AD045</strain>
    </source>
</reference>
<keyword evidence="2 5" id="KW-0479">Metal-binding</keyword>
<dbReference type="Pfam" id="PF00067">
    <property type="entry name" value="p450"/>
    <property type="match status" value="1"/>
</dbReference>
<evidence type="ECO:0000256" key="5">
    <source>
        <dbReference type="RuleBase" id="RU000461"/>
    </source>
</evidence>